<keyword evidence="2" id="KW-1185">Reference proteome</keyword>
<sequence length="101" mass="11013">MSRTLSVHCPVEIALTPETFHAYAVPDGVALRPGDAVQVHDVPTEIAFGEVIRRDCRATVRRAGLLKRAWTRATSVFLLTSLYEVGFEPKPTYPVSGTSSA</sequence>
<reference evidence="1 2" key="1">
    <citation type="submission" date="2022-06" db="EMBL/GenBank/DDBJ databases">
        <title>Endosaccharibacter gen. nov., sp. nov., endophytic bacteria isolated from sugarcane.</title>
        <authorList>
            <person name="Pitiwittayakul N."/>
            <person name="Yukphan P."/>
            <person name="Charoenyingcharoen P."/>
            <person name="Tanasupawat S."/>
        </authorList>
    </citation>
    <scope>NUCLEOTIDE SEQUENCE [LARGE SCALE GENOMIC DNA]</scope>
    <source>
        <strain evidence="1 2">KSS8</strain>
    </source>
</reference>
<evidence type="ECO:0000313" key="2">
    <source>
        <dbReference type="Proteomes" id="UP001524587"/>
    </source>
</evidence>
<dbReference type="RefSeq" id="WP_422862936.1">
    <property type="nucleotide sequence ID" value="NZ_JAMSKV010000002.1"/>
</dbReference>
<dbReference type="EMBL" id="JAMSKV010000002">
    <property type="protein sequence ID" value="MCQ8277492.1"/>
    <property type="molecule type" value="Genomic_DNA"/>
</dbReference>
<proteinExistence type="predicted"/>
<accession>A0ABT1W3Q2</accession>
<evidence type="ECO:0000313" key="1">
    <source>
        <dbReference type="EMBL" id="MCQ8277492.1"/>
    </source>
</evidence>
<evidence type="ECO:0008006" key="3">
    <source>
        <dbReference type="Google" id="ProtNLM"/>
    </source>
</evidence>
<organism evidence="1 2">
    <name type="scientific">Endosaccharibacter trunci</name>
    <dbReference type="NCBI Taxonomy" id="2812733"/>
    <lineage>
        <taxon>Bacteria</taxon>
        <taxon>Pseudomonadati</taxon>
        <taxon>Pseudomonadota</taxon>
        <taxon>Alphaproteobacteria</taxon>
        <taxon>Acetobacterales</taxon>
        <taxon>Acetobacteraceae</taxon>
        <taxon>Endosaccharibacter</taxon>
    </lineage>
</organism>
<name>A0ABT1W3Q2_9PROT</name>
<protein>
    <recommendedName>
        <fullName evidence="3">Primosomal protein N' 3' DNA-binding domain-containing protein</fullName>
    </recommendedName>
</protein>
<dbReference type="Proteomes" id="UP001524587">
    <property type="component" value="Unassembled WGS sequence"/>
</dbReference>
<comment type="caution">
    <text evidence="1">The sequence shown here is derived from an EMBL/GenBank/DDBJ whole genome shotgun (WGS) entry which is preliminary data.</text>
</comment>
<gene>
    <name evidence="1" type="ORF">NFI95_03385</name>
</gene>